<dbReference type="AlphaFoldDB" id="A0AAV7UAG9"/>
<reference evidence="2" key="1">
    <citation type="journal article" date="2022" name="bioRxiv">
        <title>Sequencing and chromosome-scale assembly of the giantPleurodeles waltlgenome.</title>
        <authorList>
            <person name="Brown T."/>
            <person name="Elewa A."/>
            <person name="Iarovenko S."/>
            <person name="Subramanian E."/>
            <person name="Araus A.J."/>
            <person name="Petzold A."/>
            <person name="Susuki M."/>
            <person name="Suzuki K.-i.T."/>
            <person name="Hayashi T."/>
            <person name="Toyoda A."/>
            <person name="Oliveira C."/>
            <person name="Osipova E."/>
            <person name="Leigh N.D."/>
            <person name="Simon A."/>
            <person name="Yun M.H."/>
        </authorList>
    </citation>
    <scope>NUCLEOTIDE SEQUENCE</scope>
    <source>
        <strain evidence="2">20211129_DDA</strain>
        <tissue evidence="2">Liver</tissue>
    </source>
</reference>
<sequence>MRAAHSALAAACLPTRGRGFNREEGPQASPRVGRLSTVRRSLRVRGGGPATPPVASEEKEGEESQSPEPRNAITVNHKRCDRCKVLQGSPLLSTPAALGEERAGGGDRECRKCCREHCRRATLESRRTLPPPRPGSQRCRLAVVAQSHEHGAVTNTGKHREHRDPPGL</sequence>
<comment type="caution">
    <text evidence="2">The sequence shown here is derived from an EMBL/GenBank/DDBJ whole genome shotgun (WGS) entry which is preliminary data.</text>
</comment>
<gene>
    <name evidence="2" type="ORF">NDU88_002649</name>
</gene>
<feature type="region of interest" description="Disordered" evidence="1">
    <location>
        <begin position="1"/>
        <end position="75"/>
    </location>
</feature>
<dbReference type="EMBL" id="JANPWB010000005">
    <property type="protein sequence ID" value="KAJ1185863.1"/>
    <property type="molecule type" value="Genomic_DNA"/>
</dbReference>
<keyword evidence="3" id="KW-1185">Reference proteome</keyword>
<dbReference type="Proteomes" id="UP001066276">
    <property type="component" value="Chromosome 3_1"/>
</dbReference>
<accession>A0AAV7UAG9</accession>
<evidence type="ECO:0000256" key="1">
    <source>
        <dbReference type="SAM" id="MobiDB-lite"/>
    </source>
</evidence>
<protein>
    <submittedName>
        <fullName evidence="2">Uncharacterized protein</fullName>
    </submittedName>
</protein>
<feature type="region of interest" description="Disordered" evidence="1">
    <location>
        <begin position="145"/>
        <end position="168"/>
    </location>
</feature>
<evidence type="ECO:0000313" key="3">
    <source>
        <dbReference type="Proteomes" id="UP001066276"/>
    </source>
</evidence>
<proteinExistence type="predicted"/>
<organism evidence="2 3">
    <name type="scientific">Pleurodeles waltl</name>
    <name type="common">Iberian ribbed newt</name>
    <dbReference type="NCBI Taxonomy" id="8319"/>
    <lineage>
        <taxon>Eukaryota</taxon>
        <taxon>Metazoa</taxon>
        <taxon>Chordata</taxon>
        <taxon>Craniata</taxon>
        <taxon>Vertebrata</taxon>
        <taxon>Euteleostomi</taxon>
        <taxon>Amphibia</taxon>
        <taxon>Batrachia</taxon>
        <taxon>Caudata</taxon>
        <taxon>Salamandroidea</taxon>
        <taxon>Salamandridae</taxon>
        <taxon>Pleurodelinae</taxon>
        <taxon>Pleurodeles</taxon>
    </lineage>
</organism>
<name>A0AAV7UAG9_PLEWA</name>
<feature type="compositionally biased region" description="Low complexity" evidence="1">
    <location>
        <begin position="1"/>
        <end position="11"/>
    </location>
</feature>
<evidence type="ECO:0000313" key="2">
    <source>
        <dbReference type="EMBL" id="KAJ1185863.1"/>
    </source>
</evidence>